<dbReference type="PANTHER" id="PTHR30185:SF12">
    <property type="entry name" value="TRANSCRIPTIONAL REGULATOR MANR"/>
    <property type="match status" value="1"/>
</dbReference>
<dbReference type="EMBL" id="JBHLTP010000001">
    <property type="protein sequence ID" value="MFC0522039.1"/>
    <property type="molecule type" value="Genomic_DNA"/>
</dbReference>
<evidence type="ECO:0000313" key="9">
    <source>
        <dbReference type="EMBL" id="MFC0522039.1"/>
    </source>
</evidence>
<dbReference type="SUPFAM" id="SSF55804">
    <property type="entry name" value="Phoshotransferase/anion transport protein"/>
    <property type="match status" value="1"/>
</dbReference>
<dbReference type="InterPro" id="IPR036634">
    <property type="entry name" value="PRD_sf"/>
</dbReference>
<feature type="domain" description="PTS EIIB type-2" evidence="7">
    <location>
        <begin position="408"/>
        <end position="498"/>
    </location>
</feature>
<keyword evidence="4" id="KW-0010">Activator</keyword>
<dbReference type="RefSeq" id="WP_377344517.1">
    <property type="nucleotide sequence ID" value="NZ_JBHLTP010000001.1"/>
</dbReference>
<dbReference type="InterPro" id="IPR013011">
    <property type="entry name" value="PTS_EIIB_2"/>
</dbReference>
<dbReference type="Gene3D" id="1.10.1790.10">
    <property type="entry name" value="PRD domain"/>
    <property type="match status" value="2"/>
</dbReference>
<dbReference type="InterPro" id="IPR036095">
    <property type="entry name" value="PTS_EIIB-like_sf"/>
</dbReference>
<dbReference type="CDD" id="cd00211">
    <property type="entry name" value="PTS_IIA_fru"/>
    <property type="match status" value="1"/>
</dbReference>
<keyword evidence="3" id="KW-0805">Transcription regulation</keyword>
<dbReference type="InterPro" id="IPR011608">
    <property type="entry name" value="PRD"/>
</dbReference>
<dbReference type="Pfam" id="PF05043">
    <property type="entry name" value="Mga"/>
    <property type="match status" value="1"/>
</dbReference>
<dbReference type="InterPro" id="IPR036388">
    <property type="entry name" value="WH-like_DNA-bd_sf"/>
</dbReference>
<feature type="domain" description="PRD" evidence="8">
    <location>
        <begin position="296"/>
        <end position="403"/>
    </location>
</feature>
<dbReference type="PROSITE" id="PS51372">
    <property type="entry name" value="PRD_2"/>
    <property type="match status" value="2"/>
</dbReference>
<dbReference type="Gene3D" id="1.10.10.10">
    <property type="entry name" value="Winged helix-like DNA-binding domain superfamily/Winged helix DNA-binding domain"/>
    <property type="match status" value="2"/>
</dbReference>
<evidence type="ECO:0000259" key="8">
    <source>
        <dbReference type="PROSITE" id="PS51372"/>
    </source>
</evidence>
<organism evidence="9 10">
    <name type="scientific">Pontibacillus salicampi</name>
    <dbReference type="NCBI Taxonomy" id="1449801"/>
    <lineage>
        <taxon>Bacteria</taxon>
        <taxon>Bacillati</taxon>
        <taxon>Bacillota</taxon>
        <taxon>Bacilli</taxon>
        <taxon>Bacillales</taxon>
        <taxon>Bacillaceae</taxon>
        <taxon>Pontibacillus</taxon>
    </lineage>
</organism>
<dbReference type="PANTHER" id="PTHR30185">
    <property type="entry name" value="CRYPTIC BETA-GLUCOSIDE BGL OPERON ANTITERMINATOR"/>
    <property type="match status" value="1"/>
</dbReference>
<dbReference type="Pfam" id="PF00359">
    <property type="entry name" value="PTS_EIIA_2"/>
    <property type="match status" value="1"/>
</dbReference>
<protein>
    <submittedName>
        <fullName evidence="9">BglG family transcription antiterminator</fullName>
    </submittedName>
</protein>
<name>A0ABV6LI35_9BACI</name>
<feature type="domain" description="PTS EIIA type-2" evidence="6">
    <location>
        <begin position="508"/>
        <end position="647"/>
    </location>
</feature>
<dbReference type="InterPro" id="IPR016152">
    <property type="entry name" value="PTrfase/Anion_transptr"/>
</dbReference>
<accession>A0ABV6LI35</accession>
<dbReference type="SUPFAM" id="SSF63520">
    <property type="entry name" value="PTS-regulatory domain, PRD"/>
    <property type="match status" value="2"/>
</dbReference>
<feature type="domain" description="PRD" evidence="8">
    <location>
        <begin position="184"/>
        <end position="289"/>
    </location>
</feature>
<dbReference type="PROSITE" id="PS51099">
    <property type="entry name" value="PTS_EIIB_TYPE_2"/>
    <property type="match status" value="1"/>
</dbReference>
<dbReference type="InterPro" id="IPR002178">
    <property type="entry name" value="PTS_EIIA_type-2_dom"/>
</dbReference>
<proteinExistence type="predicted"/>
<evidence type="ECO:0000256" key="2">
    <source>
        <dbReference type="ARBA" id="ARBA00022737"/>
    </source>
</evidence>
<keyword evidence="10" id="KW-1185">Reference proteome</keyword>
<gene>
    <name evidence="9" type="ORF">ACFFGV_00350</name>
</gene>
<keyword evidence="2" id="KW-0677">Repeat</keyword>
<dbReference type="Gene3D" id="3.40.50.2300">
    <property type="match status" value="1"/>
</dbReference>
<dbReference type="Pfam" id="PF08279">
    <property type="entry name" value="HTH_11"/>
    <property type="match status" value="1"/>
</dbReference>
<dbReference type="SUPFAM" id="SSF52794">
    <property type="entry name" value="PTS system IIB component-like"/>
    <property type="match status" value="1"/>
</dbReference>
<evidence type="ECO:0000313" key="10">
    <source>
        <dbReference type="Proteomes" id="UP001589836"/>
    </source>
</evidence>
<evidence type="ECO:0000256" key="5">
    <source>
        <dbReference type="ARBA" id="ARBA00023163"/>
    </source>
</evidence>
<dbReference type="CDD" id="cd05568">
    <property type="entry name" value="PTS_IIB_bgl_like"/>
    <property type="match status" value="1"/>
</dbReference>
<keyword evidence="1" id="KW-0808">Transferase</keyword>
<dbReference type="PROSITE" id="PS00372">
    <property type="entry name" value="PTS_EIIA_TYPE_2_HIS"/>
    <property type="match status" value="1"/>
</dbReference>
<dbReference type="Gene3D" id="3.40.930.10">
    <property type="entry name" value="Mannitol-specific EII, Chain A"/>
    <property type="match status" value="1"/>
</dbReference>
<dbReference type="InterPro" id="IPR007737">
    <property type="entry name" value="Mga_HTH"/>
</dbReference>
<sequence length="647" mass="74408">MNVIQTKILLFLLSHANQYVLIQVLAKKFHCSEKTIRNHLKRIEAYLQSESFQAEIIRKPGFGIYLNIQQDYISQLYKHLSKINHEEELDEAERRIQITYKLLMETKAITMKGLSAYYFVSKSIIKKDIEAIQEWLAPFQLSLASKQRIGLVINGTEKNKRAALARLTSWEKNGDSGSLMMEQLFDHQEIVLVRQALQSFQHTYDIPYADETVEGLILHILLTIKRIKLHKTMVMSEDELATLKQQQEYGWASELVRSLEKPFVVHFPEAEIAYITLHIRSGRLRYGTHYPSFPEETTEKLSLVSNHLIGHITTIFGFDFSSDDQLKNGLHTHLETTLKRLEYGFSVPNPMLENIKQMYPYLFDQIVFSLDEIKDALAVNIPEEEAAYLVLHFQASIERFSSSRHHQVNTLIVCHMGMGMSQLLRTKIERQFPMVQVIASIAKADVAQYIQEHTIDCIVSTTELTVHDIPTIVVSPLLERKDTERLQHFFKNPKDAMTTPKKESILLQYTSPFLVYLDQPVNHRFTIIEQLARKLSSKGYVKPEYMESCIQREQWSSTNIGGFLAIPHGSPQYVNQSSIAIATLEEPIDWGTGKVKMVCLLGMKYKSQEEARQLFEELSTLSESPSLIQALTQSNDVMTFLSSLQSK</sequence>
<dbReference type="InterPro" id="IPR050661">
    <property type="entry name" value="BglG_antiterminators"/>
</dbReference>
<dbReference type="Proteomes" id="UP001589836">
    <property type="component" value="Unassembled WGS sequence"/>
</dbReference>
<comment type="caution">
    <text evidence="9">The sequence shown here is derived from an EMBL/GenBank/DDBJ whole genome shotgun (WGS) entry which is preliminary data.</text>
</comment>
<evidence type="ECO:0000259" key="6">
    <source>
        <dbReference type="PROSITE" id="PS51094"/>
    </source>
</evidence>
<evidence type="ECO:0000256" key="3">
    <source>
        <dbReference type="ARBA" id="ARBA00023015"/>
    </source>
</evidence>
<keyword evidence="5" id="KW-0804">Transcription</keyword>
<reference evidence="9 10" key="1">
    <citation type="submission" date="2024-09" db="EMBL/GenBank/DDBJ databases">
        <authorList>
            <person name="Sun Q."/>
            <person name="Mori K."/>
        </authorList>
    </citation>
    <scope>NUCLEOTIDE SEQUENCE [LARGE SCALE GENOMIC DNA]</scope>
    <source>
        <strain evidence="9 10">NCAIM B.02529</strain>
    </source>
</reference>
<dbReference type="InterPro" id="IPR013196">
    <property type="entry name" value="HTH_11"/>
</dbReference>
<evidence type="ECO:0000256" key="4">
    <source>
        <dbReference type="ARBA" id="ARBA00023159"/>
    </source>
</evidence>
<dbReference type="Pfam" id="PF00874">
    <property type="entry name" value="PRD"/>
    <property type="match status" value="2"/>
</dbReference>
<evidence type="ECO:0000256" key="1">
    <source>
        <dbReference type="ARBA" id="ARBA00022679"/>
    </source>
</evidence>
<dbReference type="PROSITE" id="PS51094">
    <property type="entry name" value="PTS_EIIA_TYPE_2"/>
    <property type="match status" value="1"/>
</dbReference>
<evidence type="ECO:0000259" key="7">
    <source>
        <dbReference type="PROSITE" id="PS51099"/>
    </source>
</evidence>